<dbReference type="PANTHER" id="PTHR31136">
    <property type="entry name" value="DUF1338 DOMAIN-CONTAINING PROTEIN"/>
    <property type="match status" value="1"/>
</dbReference>
<keyword evidence="9" id="KW-1185">Reference proteome</keyword>
<sequence length="268" mass="31167">MQAQNLDALLAQMWKDYSHMNPQVRKIYNSLLEQEDKVINDHIALRTYNDPRVNIEVLKKPFIEGGYKEKGEYEFKAKKLYAKHFEHLDPLMPKIFISELKLEEFSPALNQTVRELLDQIPEGMNERYDFVNIGRPWKLDYSTYLKLLEESEYAGWMAAHGFRPNHFTVFVNHLKSIHSLIGMNDYIKRLDFKLNTSGGEIKGSKDVLLEQSSTLADTVEVEFTDGKHAIPACYYEFAYRYPTEEGKLYSGFVAQSADKIFESTNRGQ</sequence>
<dbReference type="EC" id="1.13.11.93" evidence="6"/>
<protein>
    <recommendedName>
        <fullName evidence="6">2-oxoadipate dioxygenase/decarboxylase</fullName>
        <ecNumber evidence="6">1.13.11.93</ecNumber>
    </recommendedName>
    <alternativeName>
        <fullName evidence="7">2-hydroxyglutarate synthase</fullName>
    </alternativeName>
</protein>
<comment type="cofactor">
    <cofactor evidence="1">
        <name>Fe(2+)</name>
        <dbReference type="ChEBI" id="CHEBI:29033"/>
    </cofactor>
</comment>
<dbReference type="InterPro" id="IPR009770">
    <property type="entry name" value="HGLS"/>
</dbReference>
<dbReference type="AlphaFoldDB" id="A0AAN4VX47"/>
<evidence type="ECO:0000256" key="5">
    <source>
        <dbReference type="ARBA" id="ARBA00035013"/>
    </source>
</evidence>
<dbReference type="GO" id="GO:0051213">
    <property type="term" value="F:dioxygenase activity"/>
    <property type="evidence" value="ECO:0007669"/>
    <property type="project" value="UniProtKB-KW"/>
</dbReference>
<name>A0AAN4VX47_9BACT</name>
<dbReference type="RefSeq" id="WP_338236265.1">
    <property type="nucleotide sequence ID" value="NZ_BQKE01000001.1"/>
</dbReference>
<evidence type="ECO:0000256" key="7">
    <source>
        <dbReference type="ARBA" id="ARBA00035045"/>
    </source>
</evidence>
<dbReference type="Proteomes" id="UP001310022">
    <property type="component" value="Unassembled WGS sequence"/>
</dbReference>
<keyword evidence="3" id="KW-0560">Oxidoreductase</keyword>
<evidence type="ECO:0000256" key="2">
    <source>
        <dbReference type="ARBA" id="ARBA00022964"/>
    </source>
</evidence>
<keyword evidence="2" id="KW-0223">Dioxygenase</keyword>
<evidence type="ECO:0000313" key="8">
    <source>
        <dbReference type="EMBL" id="GJM60543.1"/>
    </source>
</evidence>
<organism evidence="8 9">
    <name type="scientific">Persicobacter diffluens</name>
    <dbReference type="NCBI Taxonomy" id="981"/>
    <lineage>
        <taxon>Bacteria</taxon>
        <taxon>Pseudomonadati</taxon>
        <taxon>Bacteroidota</taxon>
        <taxon>Cytophagia</taxon>
        <taxon>Cytophagales</taxon>
        <taxon>Persicobacteraceae</taxon>
        <taxon>Persicobacter</taxon>
    </lineage>
</organism>
<reference evidence="8 9" key="1">
    <citation type="submission" date="2021-12" db="EMBL/GenBank/DDBJ databases">
        <title>Genome sequencing of bacteria with rrn-lacking chromosome and rrn-plasmid.</title>
        <authorList>
            <person name="Anda M."/>
            <person name="Iwasaki W."/>
        </authorList>
    </citation>
    <scope>NUCLEOTIDE SEQUENCE [LARGE SCALE GENOMIC DNA]</scope>
    <source>
        <strain evidence="8 9">NBRC 15940</strain>
    </source>
</reference>
<dbReference type="EMBL" id="BQKE01000001">
    <property type="protein sequence ID" value="GJM60543.1"/>
    <property type="molecule type" value="Genomic_DNA"/>
</dbReference>
<keyword evidence="4" id="KW-0408">Iron</keyword>
<evidence type="ECO:0000256" key="1">
    <source>
        <dbReference type="ARBA" id="ARBA00001954"/>
    </source>
</evidence>
<dbReference type="CDD" id="cd16350">
    <property type="entry name" value="VOC_like"/>
    <property type="match status" value="1"/>
</dbReference>
<dbReference type="SMART" id="SM01150">
    <property type="entry name" value="DUF1338"/>
    <property type="match status" value="1"/>
</dbReference>
<proteinExistence type="inferred from homology"/>
<dbReference type="Pfam" id="PF07063">
    <property type="entry name" value="HGLS"/>
    <property type="match status" value="1"/>
</dbReference>
<comment type="caution">
    <text evidence="8">The sequence shown here is derived from an EMBL/GenBank/DDBJ whole genome shotgun (WGS) entry which is preliminary data.</text>
</comment>
<dbReference type="Gene3D" id="3.10.180.50">
    <property type="match status" value="1"/>
</dbReference>
<evidence type="ECO:0000313" key="9">
    <source>
        <dbReference type="Proteomes" id="UP001310022"/>
    </source>
</evidence>
<accession>A0AAN4VX47</accession>
<evidence type="ECO:0000256" key="6">
    <source>
        <dbReference type="ARBA" id="ARBA00035023"/>
    </source>
</evidence>
<comment type="similarity">
    <text evidence="5">Belongs to the 2-oxoadipate dioxygenase/decarboxylase family.</text>
</comment>
<evidence type="ECO:0000256" key="4">
    <source>
        <dbReference type="ARBA" id="ARBA00023004"/>
    </source>
</evidence>
<gene>
    <name evidence="8" type="ORF">PEDI_10950</name>
</gene>
<dbReference type="PANTHER" id="PTHR31136:SF5">
    <property type="entry name" value="2-OXOADIPATE DIOXYGENASE_DECARBOXYLASE, CHLOROPLASTIC"/>
    <property type="match status" value="1"/>
</dbReference>
<evidence type="ECO:0000256" key="3">
    <source>
        <dbReference type="ARBA" id="ARBA00023002"/>
    </source>
</evidence>